<keyword evidence="2" id="KW-0472">Membrane</keyword>
<name>A0ABT4MRD6_GORRU</name>
<evidence type="ECO:0000256" key="1">
    <source>
        <dbReference type="SAM" id="MobiDB-lite"/>
    </source>
</evidence>
<feature type="transmembrane region" description="Helical" evidence="2">
    <location>
        <begin position="175"/>
        <end position="202"/>
    </location>
</feature>
<proteinExistence type="predicted"/>
<evidence type="ECO:0000313" key="5">
    <source>
        <dbReference type="Proteomes" id="UP001067235"/>
    </source>
</evidence>
<dbReference type="Pfam" id="PF13828">
    <property type="entry name" value="DUF4190"/>
    <property type="match status" value="1"/>
</dbReference>
<dbReference type="RefSeq" id="WP_301570072.1">
    <property type="nucleotide sequence ID" value="NZ_JAPWIE010000002.1"/>
</dbReference>
<feature type="compositionally biased region" description="Basic and acidic residues" evidence="1">
    <location>
        <begin position="1"/>
        <end position="15"/>
    </location>
</feature>
<feature type="compositionally biased region" description="Pro residues" evidence="1">
    <location>
        <begin position="37"/>
        <end position="51"/>
    </location>
</feature>
<accession>A0ABT4MRD6</accession>
<gene>
    <name evidence="4" type="ORF">O4213_06085</name>
</gene>
<feature type="compositionally biased region" description="Basic and acidic residues" evidence="1">
    <location>
        <begin position="107"/>
        <end position="120"/>
    </location>
</feature>
<dbReference type="InterPro" id="IPR025241">
    <property type="entry name" value="DUF4190"/>
</dbReference>
<protein>
    <submittedName>
        <fullName evidence="4">DUF4190 domain-containing protein</fullName>
    </submittedName>
</protein>
<reference evidence="4" key="1">
    <citation type="submission" date="2022-12" db="EMBL/GenBank/DDBJ databases">
        <authorList>
            <person name="Krivoruchko A.V."/>
            <person name="Elkin A."/>
        </authorList>
    </citation>
    <scope>NUCLEOTIDE SEQUENCE</scope>
    <source>
        <strain evidence="4">IEGM 1388</strain>
    </source>
</reference>
<feature type="compositionally biased region" description="Low complexity" evidence="1">
    <location>
        <begin position="75"/>
        <end position="90"/>
    </location>
</feature>
<comment type="caution">
    <text evidence="4">The sequence shown here is derived from an EMBL/GenBank/DDBJ whole genome shotgun (WGS) entry which is preliminary data.</text>
</comment>
<feature type="domain" description="DUF4190" evidence="3">
    <location>
        <begin position="140"/>
        <end position="194"/>
    </location>
</feature>
<organism evidence="4 5">
    <name type="scientific">Gordonia rubripertincta</name>
    <name type="common">Rhodococcus corallinus</name>
    <dbReference type="NCBI Taxonomy" id="36822"/>
    <lineage>
        <taxon>Bacteria</taxon>
        <taxon>Bacillati</taxon>
        <taxon>Actinomycetota</taxon>
        <taxon>Actinomycetes</taxon>
        <taxon>Mycobacteriales</taxon>
        <taxon>Gordoniaceae</taxon>
        <taxon>Gordonia</taxon>
    </lineage>
</organism>
<feature type="region of interest" description="Disordered" evidence="1">
    <location>
        <begin position="1"/>
        <end position="131"/>
    </location>
</feature>
<feature type="compositionally biased region" description="Pro residues" evidence="1">
    <location>
        <begin position="61"/>
        <end position="74"/>
    </location>
</feature>
<dbReference type="EMBL" id="JAPWIE010000002">
    <property type="protein sequence ID" value="MCZ4549542.1"/>
    <property type="molecule type" value="Genomic_DNA"/>
</dbReference>
<evidence type="ECO:0000313" key="4">
    <source>
        <dbReference type="EMBL" id="MCZ4549542.1"/>
    </source>
</evidence>
<evidence type="ECO:0000259" key="3">
    <source>
        <dbReference type="Pfam" id="PF13828"/>
    </source>
</evidence>
<feature type="compositionally biased region" description="Polar residues" evidence="1">
    <location>
        <begin position="91"/>
        <end position="106"/>
    </location>
</feature>
<keyword evidence="5" id="KW-1185">Reference proteome</keyword>
<feature type="transmembrane region" description="Helical" evidence="2">
    <location>
        <begin position="140"/>
        <end position="163"/>
    </location>
</feature>
<keyword evidence="2" id="KW-0812">Transmembrane</keyword>
<sequence length="207" mass="21337">MSYDSGEGRRRRDVEPIPAWEQRGGSSGPAPAYRPAQPGPAGPPPQGPGGQPPFRGRGGPGAPPVRRPPPPYSPSPLSGPAAGIGASPAPNTNSNAYSQTADPANTRNDEPQHTYGHEEESGAQMSPAPARRTNKTNVTAIVALILSVLGLTFLIGIVCGHVARAQIRRTGEQGASFAVAALWVGYLYLAAGILVLGGYLYIVGKGS</sequence>
<keyword evidence="2" id="KW-1133">Transmembrane helix</keyword>
<dbReference type="Proteomes" id="UP001067235">
    <property type="component" value="Unassembled WGS sequence"/>
</dbReference>
<evidence type="ECO:0000256" key="2">
    <source>
        <dbReference type="SAM" id="Phobius"/>
    </source>
</evidence>